<keyword evidence="3" id="KW-1185">Reference proteome</keyword>
<evidence type="ECO:0000313" key="3">
    <source>
        <dbReference type="Proteomes" id="UP000321491"/>
    </source>
</evidence>
<evidence type="ECO:0000256" key="1">
    <source>
        <dbReference type="SAM" id="Phobius"/>
    </source>
</evidence>
<proteinExistence type="predicted"/>
<name>A0A511UTC3_9BACI</name>
<dbReference type="OrthoDB" id="2884345at2"/>
<evidence type="ECO:0000313" key="2">
    <source>
        <dbReference type="EMBL" id="GEN29834.1"/>
    </source>
</evidence>
<protein>
    <submittedName>
        <fullName evidence="2">Uncharacterized protein</fullName>
    </submittedName>
</protein>
<keyword evidence="1" id="KW-0812">Transmembrane</keyword>
<accession>A0A511UTC3</accession>
<dbReference type="RefSeq" id="WP_146934230.1">
    <property type="nucleotide sequence ID" value="NZ_BJXW01000001.1"/>
</dbReference>
<organism evidence="2 3">
    <name type="scientific">Cerasibacillus quisquiliarum</name>
    <dbReference type="NCBI Taxonomy" id="227865"/>
    <lineage>
        <taxon>Bacteria</taxon>
        <taxon>Bacillati</taxon>
        <taxon>Bacillota</taxon>
        <taxon>Bacilli</taxon>
        <taxon>Bacillales</taxon>
        <taxon>Bacillaceae</taxon>
        <taxon>Cerasibacillus</taxon>
    </lineage>
</organism>
<dbReference type="Proteomes" id="UP000321491">
    <property type="component" value="Unassembled WGS sequence"/>
</dbReference>
<keyword evidence="1" id="KW-1133">Transmembrane helix</keyword>
<reference evidence="2 3" key="1">
    <citation type="submission" date="2019-07" db="EMBL/GenBank/DDBJ databases">
        <title>Whole genome shotgun sequence of Cerasibacillus quisquiliarum NBRC 102429.</title>
        <authorList>
            <person name="Hosoyama A."/>
            <person name="Uohara A."/>
            <person name="Ohji S."/>
            <person name="Ichikawa N."/>
        </authorList>
    </citation>
    <scope>NUCLEOTIDE SEQUENCE [LARGE SCALE GENOMIC DNA]</scope>
    <source>
        <strain evidence="2 3">NBRC 102429</strain>
    </source>
</reference>
<gene>
    <name evidence="2" type="ORF">CQU01_00720</name>
</gene>
<comment type="caution">
    <text evidence="2">The sequence shown here is derived from an EMBL/GenBank/DDBJ whole genome shotgun (WGS) entry which is preliminary data.</text>
</comment>
<feature type="transmembrane region" description="Helical" evidence="1">
    <location>
        <begin position="6"/>
        <end position="35"/>
    </location>
</feature>
<dbReference type="AlphaFoldDB" id="A0A511UTC3"/>
<dbReference type="EMBL" id="BJXW01000001">
    <property type="protein sequence ID" value="GEN29834.1"/>
    <property type="molecule type" value="Genomic_DNA"/>
</dbReference>
<feature type="transmembrane region" description="Helical" evidence="1">
    <location>
        <begin position="65"/>
        <end position="84"/>
    </location>
</feature>
<feature type="transmembrane region" description="Helical" evidence="1">
    <location>
        <begin position="96"/>
        <end position="115"/>
    </location>
</feature>
<sequence>MYFLLFTVIYCLITQILNIDYVLALGIYLIGLCFIKGMLKEMTNGEGIKDVFNIKKTKHMYEENGFKNSLIEYLSLFLVFLNSYLIDYEPFTPFEYIYMFFLIGFVYRFIFWGMIRSFKEADFRNLEK</sequence>
<keyword evidence="1" id="KW-0472">Membrane</keyword>